<dbReference type="PANTHER" id="PTHR40708:SF1">
    <property type="entry name" value="RIKEN CDNA 1700113H08 GENE"/>
    <property type="match status" value="1"/>
</dbReference>
<reference evidence="3" key="1">
    <citation type="submission" date="2025-08" db="UniProtKB">
        <authorList>
            <consortium name="RefSeq"/>
        </authorList>
    </citation>
    <scope>IDENTIFICATION</scope>
    <source>
        <tissue evidence="3">Brain</tissue>
    </source>
</reference>
<dbReference type="AlphaFoldDB" id="A0A8U0TBN2"/>
<evidence type="ECO:0000256" key="1">
    <source>
        <dbReference type="SAM" id="MobiDB-lite"/>
    </source>
</evidence>
<accession>A0A8U0TBN2</accession>
<evidence type="ECO:0000313" key="2">
    <source>
        <dbReference type="Proteomes" id="UP000000715"/>
    </source>
</evidence>
<proteinExistence type="predicted"/>
<dbReference type="PANTHER" id="PTHR40708">
    <property type="entry name" value="RIKEN CDNA 1700113H08 GENE"/>
    <property type="match status" value="1"/>
</dbReference>
<gene>
    <name evidence="3" type="primary">CUNH12orf42</name>
</gene>
<feature type="compositionally biased region" description="Polar residues" evidence="1">
    <location>
        <begin position="270"/>
        <end position="285"/>
    </location>
</feature>
<feature type="region of interest" description="Disordered" evidence="1">
    <location>
        <begin position="267"/>
        <end position="409"/>
    </location>
</feature>
<evidence type="ECO:0000313" key="3">
    <source>
        <dbReference type="RefSeq" id="XP_012906983.1"/>
    </source>
</evidence>
<sequence>MGPSSTSMGQGNTSFTQKSSRYISIVRPATLWERNISHANTLQIQQQNKASQMGRLKNDSGFSQVKLKNSLSKNKFRVEIQTVLSGLQRCDHEVRSRPRMMATAKEGSFGVLIGGETGTFLQQTGKIQTPGACKSLLCAHPHTIPRSPVLSAASLEEESHAEASSFQTPSSECDEALLIFTVRREIKRARAAPKEAWKSPVLTKNMTKKPIRSHSVTPLDLEAAGTHINRHAFRTGPPIIQNWPSYNSRGDSAPLGPAARPSTAIGLCRKSQTPSASSGVRSSSELELEDRKAVPAGAQADPHRQSRPPGAALSPAGGGTVAMAPEMLPKHPHPPEKRGPRADASLHGNLAGAPLPLRAGAPTHLPSKKLIKVRSSPSARPPQRFHTVCSQTPPRPELGVGGAVNAHLH</sequence>
<dbReference type="GeneID" id="101683610"/>
<protein>
    <submittedName>
        <fullName evidence="3">Uncharacterized protein C12orf42 homolog isoform X1</fullName>
    </submittedName>
</protein>
<feature type="compositionally biased region" description="Low complexity" evidence="1">
    <location>
        <begin position="348"/>
        <end position="362"/>
    </location>
</feature>
<dbReference type="RefSeq" id="XP_012906983.1">
    <property type="nucleotide sequence ID" value="XM_013051529.2"/>
</dbReference>
<keyword evidence="2" id="KW-1185">Reference proteome</keyword>
<organism evidence="2 3">
    <name type="scientific">Mustela putorius furo</name>
    <name type="common">European domestic ferret</name>
    <name type="synonym">Mustela furo</name>
    <dbReference type="NCBI Taxonomy" id="9669"/>
    <lineage>
        <taxon>Eukaryota</taxon>
        <taxon>Metazoa</taxon>
        <taxon>Chordata</taxon>
        <taxon>Craniata</taxon>
        <taxon>Vertebrata</taxon>
        <taxon>Euteleostomi</taxon>
        <taxon>Mammalia</taxon>
        <taxon>Eutheria</taxon>
        <taxon>Laurasiatheria</taxon>
        <taxon>Carnivora</taxon>
        <taxon>Caniformia</taxon>
        <taxon>Musteloidea</taxon>
        <taxon>Mustelidae</taxon>
        <taxon>Mustelinae</taxon>
        <taxon>Mustela</taxon>
    </lineage>
</organism>
<dbReference type="OrthoDB" id="9836947at2759"/>
<name>A0A8U0TBN2_MUSPF</name>
<dbReference type="CTD" id="101650518"/>
<dbReference type="InterPro" id="IPR029288">
    <property type="entry name" value="DUF4607"/>
</dbReference>
<dbReference type="Proteomes" id="UP000000715">
    <property type="component" value="Unplaced"/>
</dbReference>
<feature type="region of interest" description="Disordered" evidence="1">
    <location>
        <begin position="243"/>
        <end position="262"/>
    </location>
</feature>
<dbReference type="Pfam" id="PF15380">
    <property type="entry name" value="DUF4607"/>
    <property type="match status" value="1"/>
</dbReference>